<dbReference type="EMBL" id="QGTQ01000006">
    <property type="protein sequence ID" value="PWW04830.1"/>
    <property type="molecule type" value="Genomic_DNA"/>
</dbReference>
<dbReference type="PANTHER" id="PTHR34819:SF3">
    <property type="entry name" value="CELL SURFACE PROTEIN"/>
    <property type="match status" value="1"/>
</dbReference>
<dbReference type="NCBIfam" id="TIGR01451">
    <property type="entry name" value="B_ant_repeat"/>
    <property type="match status" value="3"/>
</dbReference>
<dbReference type="RefSeq" id="WP_110043940.1">
    <property type="nucleotide sequence ID" value="NZ_CP054612.1"/>
</dbReference>
<dbReference type="AlphaFoldDB" id="A0A2V2YUP3"/>
<feature type="domain" description="DUF11" evidence="1">
    <location>
        <begin position="43"/>
        <end position="151"/>
    </location>
</feature>
<dbReference type="OrthoDB" id="1751088at2"/>
<dbReference type="InterPro" id="IPR001434">
    <property type="entry name" value="OmcB-like_DUF11"/>
</dbReference>
<dbReference type="InterPro" id="IPR047589">
    <property type="entry name" value="DUF11_rpt"/>
</dbReference>
<sequence length="575" mass="62021">MTPGGARDNMLLNQTHVRFSSGALEMVSYSNIVRTPLVGPVLSAVKRAAPDQLVLGQSVTYMLTITNTGNLDAQVVVFDTLPEGLAFIPNSVLMNGAPLPGASPAAGITIGTAAVGSAKEIVFQAIVIALPQSFTFVNQAIIAYSFTTQDGRTVSDTIMSNLVSTPVTAFQLNAHGQMSSNVTFVGDILYYEIIITNAGLMLLEQLAVVIPLPEGFSFMQGSVVTNGILVPWVDPYQGIPVGMLEPGASSSVKVGVRLDHRRASPLDVFQAVVEYVVNGKLYRTPTNPIDVLIITPTLDIQLSEDRNQVTLGSPITYRLTVSNENSFAVDATVYDLIPPGTTYVPNSLLVDGIPRIGVSPTSGLSIGTIRAGTQSTITYQAVVNQSTTQAKEITAQARVIYTYRLKDTRVVADNIQSNAVVAYIYAPTIAIQASVHPLEYERNESVFFNVLITNTGNWAASVTLFRTPYPPGFQVRDVRINDVPAGAFTVENGLELGSLPPGSSVRVSYSVYVPAHLHDADDVDDWEVQDPEAPASITYVPTSYIARYRSQFQDEWYTGGVQSNVLIVHIDHLYE</sequence>
<gene>
    <name evidence="2" type="ORF">DFQ01_106114</name>
</gene>
<protein>
    <submittedName>
        <fullName evidence="2">Putative repeat protein (TIGR01451 family)</fullName>
    </submittedName>
</protein>
<evidence type="ECO:0000313" key="3">
    <source>
        <dbReference type="Proteomes" id="UP000246635"/>
    </source>
</evidence>
<name>A0A2V2YUP3_9BACL</name>
<reference evidence="2 3" key="1">
    <citation type="submission" date="2018-05" db="EMBL/GenBank/DDBJ databases">
        <title>Genomic Encyclopedia of Type Strains, Phase III (KMG-III): the genomes of soil and plant-associated and newly described type strains.</title>
        <authorList>
            <person name="Whitman W."/>
        </authorList>
    </citation>
    <scope>NUCLEOTIDE SEQUENCE [LARGE SCALE GENOMIC DNA]</scope>
    <source>
        <strain evidence="2 3">CECT 5696</strain>
    </source>
</reference>
<organism evidence="2 3">
    <name type="scientific">Paenibacillus cellulosilyticus</name>
    <dbReference type="NCBI Taxonomy" id="375489"/>
    <lineage>
        <taxon>Bacteria</taxon>
        <taxon>Bacillati</taxon>
        <taxon>Bacillota</taxon>
        <taxon>Bacilli</taxon>
        <taxon>Bacillales</taxon>
        <taxon>Paenibacillaceae</taxon>
        <taxon>Paenibacillus</taxon>
    </lineage>
</organism>
<accession>A0A2V2YUP3</accession>
<comment type="caution">
    <text evidence="2">The sequence shown here is derived from an EMBL/GenBank/DDBJ whole genome shotgun (WGS) entry which is preliminary data.</text>
</comment>
<evidence type="ECO:0000259" key="1">
    <source>
        <dbReference type="Pfam" id="PF01345"/>
    </source>
</evidence>
<dbReference type="Proteomes" id="UP000246635">
    <property type="component" value="Unassembled WGS sequence"/>
</dbReference>
<dbReference type="InterPro" id="IPR051172">
    <property type="entry name" value="Chlamydia_OmcB"/>
</dbReference>
<evidence type="ECO:0000313" key="2">
    <source>
        <dbReference type="EMBL" id="PWW04830.1"/>
    </source>
</evidence>
<feature type="domain" description="DUF11" evidence="1">
    <location>
        <begin position="299"/>
        <end position="402"/>
    </location>
</feature>
<keyword evidence="3" id="KW-1185">Reference proteome</keyword>
<dbReference type="PANTHER" id="PTHR34819">
    <property type="entry name" value="LARGE CYSTEINE-RICH PERIPLASMIC PROTEIN OMCB"/>
    <property type="match status" value="1"/>
</dbReference>
<dbReference type="Pfam" id="PF01345">
    <property type="entry name" value="DUF11"/>
    <property type="match status" value="2"/>
</dbReference>
<proteinExistence type="predicted"/>